<dbReference type="KEGG" id="ntr:B0W44_14690"/>
<dbReference type="EMBL" id="CP019699">
    <property type="protein sequence ID" value="AQS57599.1"/>
    <property type="molecule type" value="Genomic_DNA"/>
</dbReference>
<dbReference type="SUPFAM" id="SSF52540">
    <property type="entry name" value="P-loop containing nucleoside triphosphate hydrolases"/>
    <property type="match status" value="1"/>
</dbReference>
<reference evidence="5 6" key="1">
    <citation type="journal article" date="2015" name="Int. J. Syst. Evol. Microbiol.">
        <title>Novibacillus thermophilus gen. nov., sp. nov., a Gram-staining-negative and moderately thermophilic member of the family Thermoactinomycetaceae.</title>
        <authorList>
            <person name="Yang G."/>
            <person name="Chen J."/>
            <person name="Zhou S."/>
        </authorList>
    </citation>
    <scope>NUCLEOTIDE SEQUENCE [LARGE SCALE GENOMIC DNA]</scope>
    <source>
        <strain evidence="5 6">SG-1</strain>
    </source>
</reference>
<evidence type="ECO:0000259" key="4">
    <source>
        <dbReference type="SMART" id="SM00382"/>
    </source>
</evidence>
<protein>
    <recommendedName>
        <fullName evidence="4">AAA+ ATPase domain-containing protein</fullName>
    </recommendedName>
</protein>
<evidence type="ECO:0000256" key="3">
    <source>
        <dbReference type="ARBA" id="ARBA00022840"/>
    </source>
</evidence>
<dbReference type="InterPro" id="IPR027417">
    <property type="entry name" value="P-loop_NTPase"/>
</dbReference>
<dbReference type="InterPro" id="IPR003593">
    <property type="entry name" value="AAA+_ATPase"/>
</dbReference>
<organism evidence="5 6">
    <name type="scientific">Novibacillus thermophilus</name>
    <dbReference type="NCBI Taxonomy" id="1471761"/>
    <lineage>
        <taxon>Bacteria</taxon>
        <taxon>Bacillati</taxon>
        <taxon>Bacillota</taxon>
        <taxon>Bacilli</taxon>
        <taxon>Bacillales</taxon>
        <taxon>Thermoactinomycetaceae</taxon>
        <taxon>Novibacillus</taxon>
    </lineage>
</organism>
<dbReference type="InterPro" id="IPR041627">
    <property type="entry name" value="AAA_lid_6"/>
</dbReference>
<name>A0A1U9KBY9_9BACL</name>
<dbReference type="AlphaFoldDB" id="A0A1U9KBY9"/>
<accession>A0A1U9KBY9</accession>
<sequence length="332" mass="38017">MLGGEHHVTQRVITREQHRIQVVLQQSEGAKMVTHRDDAAVATSLTDTHHVPKEDHILQTCLGELNRLVGLKNIKHVVYEIYALLKIGRQRELVGLPSEHQMLHMVFKGNPGTGKTTVARILGRLFREMGVLSEGHLIEVERADLVGEYIGHTAQRTREWVKKAMGGILFIDEAYSLARGGEKDFGREAVDTLVKAMEDYKNEFILILAGYPQEMEYFLSSNPGLPSRFPIQMSFPDYTVNELLEIADSMLKERQYCLAPQAKQKLREFLLKKDSSPFRHTFGNAREVRNVVEKAIRRQACRLFQMPQPTREQLMQIEAQDFEFSSDRPYLG</sequence>
<dbReference type="PANTHER" id="PTHR43392">
    <property type="entry name" value="AAA-TYPE ATPASE FAMILY PROTEIN / ANKYRIN REPEAT FAMILY PROTEIN"/>
    <property type="match status" value="1"/>
</dbReference>
<dbReference type="PANTHER" id="PTHR43392:SF2">
    <property type="entry name" value="AAA-TYPE ATPASE FAMILY PROTEIN _ ANKYRIN REPEAT FAMILY PROTEIN"/>
    <property type="match status" value="1"/>
</dbReference>
<dbReference type="InterPro" id="IPR003959">
    <property type="entry name" value="ATPase_AAA_core"/>
</dbReference>
<keyword evidence="2" id="KW-0547">Nucleotide-binding</keyword>
<evidence type="ECO:0000313" key="6">
    <source>
        <dbReference type="Proteomes" id="UP000188603"/>
    </source>
</evidence>
<dbReference type="GO" id="GO:0005524">
    <property type="term" value="F:ATP binding"/>
    <property type="evidence" value="ECO:0007669"/>
    <property type="project" value="UniProtKB-KW"/>
</dbReference>
<dbReference type="Pfam" id="PF17866">
    <property type="entry name" value="AAA_lid_6"/>
    <property type="match status" value="1"/>
</dbReference>
<dbReference type="CDD" id="cd00009">
    <property type="entry name" value="AAA"/>
    <property type="match status" value="1"/>
</dbReference>
<evidence type="ECO:0000256" key="1">
    <source>
        <dbReference type="ARBA" id="ARBA00010378"/>
    </source>
</evidence>
<evidence type="ECO:0000256" key="2">
    <source>
        <dbReference type="ARBA" id="ARBA00022741"/>
    </source>
</evidence>
<comment type="similarity">
    <text evidence="1">Belongs to the CbxX/CfxQ family.</text>
</comment>
<feature type="domain" description="AAA+ ATPase" evidence="4">
    <location>
        <begin position="101"/>
        <end position="237"/>
    </location>
</feature>
<dbReference type="Gene3D" id="1.10.8.60">
    <property type="match status" value="1"/>
</dbReference>
<keyword evidence="3" id="KW-0067">ATP-binding</keyword>
<gene>
    <name evidence="5" type="ORF">B0W44_14690</name>
</gene>
<dbReference type="PRINTS" id="PR00819">
    <property type="entry name" value="CBXCFQXSUPER"/>
</dbReference>
<evidence type="ECO:0000313" key="5">
    <source>
        <dbReference type="EMBL" id="AQS57599.1"/>
    </source>
</evidence>
<dbReference type="FunFam" id="3.40.50.300:FF:000216">
    <property type="entry name" value="Type VII secretion ATPase EccA"/>
    <property type="match status" value="1"/>
</dbReference>
<dbReference type="SMART" id="SM00382">
    <property type="entry name" value="AAA"/>
    <property type="match status" value="1"/>
</dbReference>
<dbReference type="InterPro" id="IPR050773">
    <property type="entry name" value="CbxX/CfxQ_RuBisCO_ESX"/>
</dbReference>
<dbReference type="Proteomes" id="UP000188603">
    <property type="component" value="Chromosome"/>
</dbReference>
<dbReference type="GO" id="GO:0016887">
    <property type="term" value="F:ATP hydrolysis activity"/>
    <property type="evidence" value="ECO:0007669"/>
    <property type="project" value="InterPro"/>
</dbReference>
<keyword evidence="6" id="KW-1185">Reference proteome</keyword>
<dbReference type="Gene3D" id="3.40.50.300">
    <property type="entry name" value="P-loop containing nucleotide triphosphate hydrolases"/>
    <property type="match status" value="1"/>
</dbReference>
<dbReference type="STRING" id="1471761.B0W44_14690"/>
<dbReference type="InterPro" id="IPR000641">
    <property type="entry name" value="CbxX/CfxQ"/>
</dbReference>
<proteinExistence type="inferred from homology"/>
<dbReference type="Pfam" id="PF00004">
    <property type="entry name" value="AAA"/>
    <property type="match status" value="1"/>
</dbReference>